<evidence type="ECO:0000313" key="7">
    <source>
        <dbReference type="EMBL" id="QPZ38932.1"/>
    </source>
</evidence>
<sequence>MTSRTREFDAISIECLRETGGAKWSAFPDSIGAFVAEMDFGTAPTVKQAIHAATDRGMLGYLPGPVANRMSQATASWYGTNYGWEIDASQVHPVADVLKTVEIAIENYSRPGSPIIIPTPTYMNFISVSQALGRDIIEVPLAVKNGRQEMDLEALDRAFQAGAHLLLLCNPFNPVGRVFTREELVSISEVVARNGGRVFADEVHAPMVYDEFQHVPYASVSSDAASHTVTGTSAAKAWNLAGMKCAQFITSNDADALVWERIAHQAGHGASTLGVIANTAAYATGRSWLDSVIAYNARNRIVLAELLEEKIPEISYTPPEGTFVAWLDCRALGIEGSPAAFFREKAGVALTDGASCGSNGTGFARLIFATPRPILEQAINRMALAVREHARV</sequence>
<evidence type="ECO:0000256" key="5">
    <source>
        <dbReference type="ARBA" id="ARBA00037974"/>
    </source>
</evidence>
<gene>
    <name evidence="7" type="ORF">HCR76_02180</name>
</gene>
<feature type="domain" description="Aminotransferase class I/classII large" evidence="6">
    <location>
        <begin position="37"/>
        <end position="380"/>
    </location>
</feature>
<evidence type="ECO:0000256" key="3">
    <source>
        <dbReference type="ARBA" id="ARBA00022898"/>
    </source>
</evidence>
<dbReference type="RefSeq" id="WP_166985117.1">
    <property type="nucleotide sequence ID" value="NZ_CP061169.1"/>
</dbReference>
<dbReference type="GO" id="GO:0008483">
    <property type="term" value="F:transaminase activity"/>
    <property type="evidence" value="ECO:0007669"/>
    <property type="project" value="UniProtKB-KW"/>
</dbReference>
<dbReference type="InterPro" id="IPR051798">
    <property type="entry name" value="Class-II_PLP-Dep_Aminotrans"/>
</dbReference>
<dbReference type="CDD" id="cd00609">
    <property type="entry name" value="AAT_like"/>
    <property type="match status" value="1"/>
</dbReference>
<protein>
    <recommendedName>
        <fullName evidence="2">cysteine-S-conjugate beta-lyase</fullName>
        <ecNumber evidence="2">4.4.1.13</ecNumber>
    </recommendedName>
</protein>
<dbReference type="InterPro" id="IPR015424">
    <property type="entry name" value="PyrdxlP-dep_Trfase"/>
</dbReference>
<dbReference type="InterPro" id="IPR004839">
    <property type="entry name" value="Aminotransferase_I/II_large"/>
</dbReference>
<evidence type="ECO:0000259" key="6">
    <source>
        <dbReference type="Pfam" id="PF00155"/>
    </source>
</evidence>
<evidence type="ECO:0000256" key="4">
    <source>
        <dbReference type="ARBA" id="ARBA00023239"/>
    </source>
</evidence>
<keyword evidence="8" id="KW-1185">Reference proteome</keyword>
<comment type="cofactor">
    <cofactor evidence="1">
        <name>pyridoxal 5'-phosphate</name>
        <dbReference type="ChEBI" id="CHEBI:597326"/>
    </cofactor>
</comment>
<evidence type="ECO:0000313" key="8">
    <source>
        <dbReference type="Proteomes" id="UP000662814"/>
    </source>
</evidence>
<keyword evidence="7" id="KW-0808">Transferase</keyword>
<reference evidence="7 8" key="1">
    <citation type="submission" date="2020-12" db="EMBL/GenBank/DDBJ databases">
        <title>Microbacterium sp. HY060.</title>
        <authorList>
            <person name="Zhou J."/>
        </authorList>
    </citation>
    <scope>NUCLEOTIDE SEQUENCE [LARGE SCALE GENOMIC DNA]</scope>
    <source>
        <strain evidence="7 8">HY60</strain>
    </source>
</reference>
<dbReference type="EMBL" id="CP061169">
    <property type="protein sequence ID" value="QPZ38932.1"/>
    <property type="molecule type" value="Genomic_DNA"/>
</dbReference>
<dbReference type="InterPro" id="IPR015421">
    <property type="entry name" value="PyrdxlP-dep_Trfase_major"/>
</dbReference>
<dbReference type="InterPro" id="IPR015422">
    <property type="entry name" value="PyrdxlP-dep_Trfase_small"/>
</dbReference>
<dbReference type="Pfam" id="PF00155">
    <property type="entry name" value="Aminotran_1_2"/>
    <property type="match status" value="1"/>
</dbReference>
<comment type="similarity">
    <text evidence="5">Belongs to the class-II pyridoxal-phosphate-dependent aminotransferase family. MalY/PatB cystathionine beta-lyase subfamily.</text>
</comment>
<dbReference type="EC" id="4.4.1.13" evidence="2"/>
<dbReference type="Gene3D" id="3.90.1150.10">
    <property type="entry name" value="Aspartate Aminotransferase, domain 1"/>
    <property type="match status" value="1"/>
</dbReference>
<keyword evidence="4" id="KW-0456">Lyase</keyword>
<dbReference type="PANTHER" id="PTHR43525">
    <property type="entry name" value="PROTEIN MALY"/>
    <property type="match status" value="1"/>
</dbReference>
<keyword evidence="7" id="KW-0032">Aminotransferase</keyword>
<name>A0ABX6YJG2_9MICO</name>
<organism evidence="7 8">
    <name type="scientific">Paramicrobacterium chengjingii</name>
    <dbReference type="NCBI Taxonomy" id="2769067"/>
    <lineage>
        <taxon>Bacteria</taxon>
        <taxon>Bacillati</taxon>
        <taxon>Actinomycetota</taxon>
        <taxon>Actinomycetes</taxon>
        <taxon>Micrococcales</taxon>
        <taxon>Microbacteriaceae</taxon>
        <taxon>Paramicrobacterium</taxon>
    </lineage>
</organism>
<keyword evidence="3" id="KW-0663">Pyridoxal phosphate</keyword>
<evidence type="ECO:0000256" key="1">
    <source>
        <dbReference type="ARBA" id="ARBA00001933"/>
    </source>
</evidence>
<dbReference type="PANTHER" id="PTHR43525:SF2">
    <property type="entry name" value="CYSTATHIONINE BETA-LYASE-RELATED"/>
    <property type="match status" value="1"/>
</dbReference>
<dbReference type="Proteomes" id="UP000662814">
    <property type="component" value="Chromosome"/>
</dbReference>
<proteinExistence type="inferred from homology"/>
<accession>A0ABX6YJG2</accession>
<dbReference type="SUPFAM" id="SSF53383">
    <property type="entry name" value="PLP-dependent transferases"/>
    <property type="match status" value="1"/>
</dbReference>
<evidence type="ECO:0000256" key="2">
    <source>
        <dbReference type="ARBA" id="ARBA00012224"/>
    </source>
</evidence>
<dbReference type="Gene3D" id="3.40.640.10">
    <property type="entry name" value="Type I PLP-dependent aspartate aminotransferase-like (Major domain)"/>
    <property type="match status" value="1"/>
</dbReference>